<dbReference type="PANTHER" id="PTHR22893:SF91">
    <property type="entry name" value="NADPH DEHYDROGENASE 2-RELATED"/>
    <property type="match status" value="1"/>
</dbReference>
<dbReference type="Pfam" id="PF00724">
    <property type="entry name" value="Oxidored_FMN"/>
    <property type="match status" value="1"/>
</dbReference>
<feature type="domain" description="NADH:flavin oxidoreductase/NADH oxidase N-terminal" evidence="1">
    <location>
        <begin position="1"/>
        <end position="242"/>
    </location>
</feature>
<dbReference type="EMBL" id="KN840566">
    <property type="protein sequence ID" value="KIP04658.1"/>
    <property type="molecule type" value="Genomic_DNA"/>
</dbReference>
<accession>A0A0C3PG34</accession>
<evidence type="ECO:0000313" key="2">
    <source>
        <dbReference type="EMBL" id="KIP04658.1"/>
    </source>
</evidence>
<organism evidence="2 3">
    <name type="scientific">Phlebiopsis gigantea (strain 11061_1 CR5-6)</name>
    <name type="common">White-rot fungus</name>
    <name type="synonym">Peniophora gigantea</name>
    <dbReference type="NCBI Taxonomy" id="745531"/>
    <lineage>
        <taxon>Eukaryota</taxon>
        <taxon>Fungi</taxon>
        <taxon>Dikarya</taxon>
        <taxon>Basidiomycota</taxon>
        <taxon>Agaricomycotina</taxon>
        <taxon>Agaricomycetes</taxon>
        <taxon>Polyporales</taxon>
        <taxon>Phanerochaetaceae</taxon>
        <taxon>Phlebiopsis</taxon>
    </lineage>
</organism>
<sequence length="400" mass="43815">MASLTRNRNVPTNVPNDVVLEYYVQRAKGGAGLILSEGTLVSQQGVEWAHAPGIWNDEQVAAWKKITDAVHEAGSYMFCQIWHVGRVAHPDMPEQIASGKPVPAPSAIAANGGKFRLLPGKPGYVTPTALEDPWTVVEDYRKAAINAKRAGFDGVELHSANGYLPHQFLDYTSNQRTDEWGGSIENRCRFGLECFKALVDVWGPARVGVKVNPCGGYNDMGMPLPDTIATFNYYLTQIGAMKPAYVQVVRYVPVMDMQVAIKPSDRQVDCDKPNFRGIPHDVVAVYGALIKPPPSSLERHSEAHIRGPAFPKPEFDKLNPTPTRLFVNGGLTPQEAEEYIKQGLVDAAVFGVLWIANPDLQKRFEKGLSVNTKPDPTTFYSGVDGDVSVGYTTYPEAEGS</sequence>
<dbReference type="AlphaFoldDB" id="A0A0C3PG34"/>
<dbReference type="InterPro" id="IPR001155">
    <property type="entry name" value="OxRdtase_FMN_N"/>
</dbReference>
<reference evidence="2 3" key="1">
    <citation type="journal article" date="2014" name="PLoS Genet.">
        <title>Analysis of the Phlebiopsis gigantea genome, transcriptome and secretome provides insight into its pioneer colonization strategies of wood.</title>
        <authorList>
            <person name="Hori C."/>
            <person name="Ishida T."/>
            <person name="Igarashi K."/>
            <person name="Samejima M."/>
            <person name="Suzuki H."/>
            <person name="Master E."/>
            <person name="Ferreira P."/>
            <person name="Ruiz-Duenas F.J."/>
            <person name="Held B."/>
            <person name="Canessa P."/>
            <person name="Larrondo L.F."/>
            <person name="Schmoll M."/>
            <person name="Druzhinina I.S."/>
            <person name="Kubicek C.P."/>
            <person name="Gaskell J.A."/>
            <person name="Kersten P."/>
            <person name="St John F."/>
            <person name="Glasner J."/>
            <person name="Sabat G."/>
            <person name="Splinter BonDurant S."/>
            <person name="Syed K."/>
            <person name="Yadav J."/>
            <person name="Mgbeahuruike A.C."/>
            <person name="Kovalchuk A."/>
            <person name="Asiegbu F.O."/>
            <person name="Lackner G."/>
            <person name="Hoffmeister D."/>
            <person name="Rencoret J."/>
            <person name="Gutierrez A."/>
            <person name="Sun H."/>
            <person name="Lindquist E."/>
            <person name="Barry K."/>
            <person name="Riley R."/>
            <person name="Grigoriev I.V."/>
            <person name="Henrissat B."/>
            <person name="Kues U."/>
            <person name="Berka R.M."/>
            <person name="Martinez A.T."/>
            <person name="Covert S.F."/>
            <person name="Blanchette R.A."/>
            <person name="Cullen D."/>
        </authorList>
    </citation>
    <scope>NUCLEOTIDE SEQUENCE [LARGE SCALE GENOMIC DNA]</scope>
    <source>
        <strain evidence="2 3">11061_1 CR5-6</strain>
    </source>
</reference>
<dbReference type="InterPro" id="IPR045247">
    <property type="entry name" value="Oye-like"/>
</dbReference>
<dbReference type="PANTHER" id="PTHR22893">
    <property type="entry name" value="NADH OXIDOREDUCTASE-RELATED"/>
    <property type="match status" value="1"/>
</dbReference>
<keyword evidence="3" id="KW-1185">Reference proteome</keyword>
<dbReference type="CDD" id="cd02933">
    <property type="entry name" value="OYE_like_FMN"/>
    <property type="match status" value="1"/>
</dbReference>
<dbReference type="HOGENOM" id="CLU_012153_0_3_1"/>
<dbReference type="OrthoDB" id="276546at2759"/>
<dbReference type="GO" id="GO:0016491">
    <property type="term" value="F:oxidoreductase activity"/>
    <property type="evidence" value="ECO:0007669"/>
    <property type="project" value="InterPro"/>
</dbReference>
<proteinExistence type="predicted"/>
<dbReference type="Proteomes" id="UP000053257">
    <property type="component" value="Unassembled WGS sequence"/>
</dbReference>
<name>A0A0C3PG34_PHLG1</name>
<dbReference type="GO" id="GO:0010181">
    <property type="term" value="F:FMN binding"/>
    <property type="evidence" value="ECO:0007669"/>
    <property type="project" value="InterPro"/>
</dbReference>
<evidence type="ECO:0000313" key="3">
    <source>
        <dbReference type="Proteomes" id="UP000053257"/>
    </source>
</evidence>
<dbReference type="SUPFAM" id="SSF51395">
    <property type="entry name" value="FMN-linked oxidoreductases"/>
    <property type="match status" value="1"/>
</dbReference>
<protein>
    <recommendedName>
        <fullName evidence="1">NADH:flavin oxidoreductase/NADH oxidase N-terminal domain-containing protein</fullName>
    </recommendedName>
</protein>
<evidence type="ECO:0000259" key="1">
    <source>
        <dbReference type="Pfam" id="PF00724"/>
    </source>
</evidence>
<dbReference type="InterPro" id="IPR013785">
    <property type="entry name" value="Aldolase_TIM"/>
</dbReference>
<dbReference type="Gene3D" id="3.20.20.70">
    <property type="entry name" value="Aldolase class I"/>
    <property type="match status" value="1"/>
</dbReference>
<gene>
    <name evidence="2" type="ORF">PHLGIDRAFT_25477</name>
</gene>
<dbReference type="STRING" id="745531.A0A0C3PG34"/>